<dbReference type="EMBL" id="QXXQ01000023">
    <property type="protein sequence ID" value="RID89824.1"/>
    <property type="molecule type" value="Genomic_DNA"/>
</dbReference>
<dbReference type="PROSITE" id="PS50949">
    <property type="entry name" value="HTH_GNTR"/>
    <property type="match status" value="1"/>
</dbReference>
<dbReference type="Proteomes" id="UP000266649">
    <property type="component" value="Unassembled WGS sequence"/>
</dbReference>
<dbReference type="GO" id="GO:0003677">
    <property type="term" value="F:DNA binding"/>
    <property type="evidence" value="ECO:0007669"/>
    <property type="project" value="UniProtKB-KW"/>
</dbReference>
<dbReference type="Pfam" id="PF07729">
    <property type="entry name" value="FCD"/>
    <property type="match status" value="1"/>
</dbReference>
<dbReference type="InterPro" id="IPR011711">
    <property type="entry name" value="GntR_C"/>
</dbReference>
<evidence type="ECO:0000256" key="1">
    <source>
        <dbReference type="ARBA" id="ARBA00023015"/>
    </source>
</evidence>
<evidence type="ECO:0000259" key="4">
    <source>
        <dbReference type="PROSITE" id="PS50949"/>
    </source>
</evidence>
<feature type="domain" description="HTH gntR-type" evidence="4">
    <location>
        <begin position="9"/>
        <end position="76"/>
    </location>
</feature>
<dbReference type="Gene3D" id="1.20.120.530">
    <property type="entry name" value="GntR ligand-binding domain-like"/>
    <property type="match status" value="1"/>
</dbReference>
<evidence type="ECO:0000313" key="6">
    <source>
        <dbReference type="Proteomes" id="UP000266649"/>
    </source>
</evidence>
<dbReference type="PANTHER" id="PTHR43537">
    <property type="entry name" value="TRANSCRIPTIONAL REGULATOR, GNTR FAMILY"/>
    <property type="match status" value="1"/>
</dbReference>
<dbReference type="RefSeq" id="WP_119136764.1">
    <property type="nucleotide sequence ID" value="NZ_QXXQ01000023.1"/>
</dbReference>
<dbReference type="InterPro" id="IPR036390">
    <property type="entry name" value="WH_DNA-bd_sf"/>
</dbReference>
<dbReference type="GO" id="GO:0003700">
    <property type="term" value="F:DNA-binding transcription factor activity"/>
    <property type="evidence" value="ECO:0007669"/>
    <property type="project" value="InterPro"/>
</dbReference>
<dbReference type="SUPFAM" id="SSF46785">
    <property type="entry name" value="Winged helix' DNA-binding domain"/>
    <property type="match status" value="1"/>
</dbReference>
<dbReference type="SMART" id="SM00895">
    <property type="entry name" value="FCD"/>
    <property type="match status" value="1"/>
</dbReference>
<proteinExistence type="predicted"/>
<dbReference type="InterPro" id="IPR008920">
    <property type="entry name" value="TF_FadR/GntR_C"/>
</dbReference>
<evidence type="ECO:0000256" key="3">
    <source>
        <dbReference type="ARBA" id="ARBA00023163"/>
    </source>
</evidence>
<comment type="caution">
    <text evidence="5">The sequence shown here is derived from an EMBL/GenBank/DDBJ whole genome shotgun (WGS) entry which is preliminary data.</text>
</comment>
<sequence length="228" mass="25595">MYQNKEATPGPAAEICERIWLSIAERKLRPGTRLKEEQLAEVFEVSRARVRQALAMLESDGLVTILPNRGAFVSEPGVDEARDVFHFRRQVEARVLERLMANIADTAIPQLEAHLALEREADARGDTTATIRLSGGFHLLLAELSGSGFLTSTLRDLISRSTLITTMYRRHSHHNCGPDEHAGLIARIRARDLPGALRLMEDHLRHVEDELDLTEDVPVLRDLRDALV</sequence>
<dbReference type="Gene3D" id="1.10.10.10">
    <property type="entry name" value="Winged helix-like DNA-binding domain superfamily/Winged helix DNA-binding domain"/>
    <property type="match status" value="1"/>
</dbReference>
<dbReference type="InterPro" id="IPR000524">
    <property type="entry name" value="Tscrpt_reg_HTH_GntR"/>
</dbReference>
<evidence type="ECO:0000313" key="5">
    <source>
        <dbReference type="EMBL" id="RID89824.1"/>
    </source>
</evidence>
<dbReference type="InterPro" id="IPR036388">
    <property type="entry name" value="WH-like_DNA-bd_sf"/>
</dbReference>
<keyword evidence="6" id="KW-1185">Reference proteome</keyword>
<name>A0A398BJH5_9RHOB</name>
<dbReference type="OrthoDB" id="7618373at2"/>
<dbReference type="SUPFAM" id="SSF48008">
    <property type="entry name" value="GntR ligand-binding domain-like"/>
    <property type="match status" value="1"/>
</dbReference>
<keyword evidence="3" id="KW-0804">Transcription</keyword>
<organism evidence="5 6">
    <name type="scientific">Gemmobacter lutimaris</name>
    <dbReference type="NCBI Taxonomy" id="2306023"/>
    <lineage>
        <taxon>Bacteria</taxon>
        <taxon>Pseudomonadati</taxon>
        <taxon>Pseudomonadota</taxon>
        <taxon>Alphaproteobacteria</taxon>
        <taxon>Rhodobacterales</taxon>
        <taxon>Paracoccaceae</taxon>
        <taxon>Gemmobacter</taxon>
    </lineage>
</organism>
<accession>A0A398BJH5</accession>
<dbReference type="SMART" id="SM00345">
    <property type="entry name" value="HTH_GNTR"/>
    <property type="match status" value="1"/>
</dbReference>
<keyword evidence="2" id="KW-0238">DNA-binding</keyword>
<dbReference type="PRINTS" id="PR00035">
    <property type="entry name" value="HTHGNTR"/>
</dbReference>
<dbReference type="CDD" id="cd07377">
    <property type="entry name" value="WHTH_GntR"/>
    <property type="match status" value="1"/>
</dbReference>
<dbReference type="Pfam" id="PF00392">
    <property type="entry name" value="GntR"/>
    <property type="match status" value="1"/>
</dbReference>
<gene>
    <name evidence="5" type="ORF">D2N39_21290</name>
</gene>
<dbReference type="AlphaFoldDB" id="A0A398BJH5"/>
<reference evidence="5 6" key="1">
    <citation type="submission" date="2018-09" db="EMBL/GenBank/DDBJ databases">
        <title>Gemmobacter lutimaris sp. nov., a marine bacterium isolated from tidal flat.</title>
        <authorList>
            <person name="Lee D.W."/>
            <person name="Yoo Y."/>
            <person name="Kim J.-J."/>
            <person name="Kim B.S."/>
        </authorList>
    </citation>
    <scope>NUCLEOTIDE SEQUENCE [LARGE SCALE GENOMIC DNA]</scope>
    <source>
        <strain evidence="5 6">YJ-T1-11</strain>
    </source>
</reference>
<protein>
    <submittedName>
        <fullName evidence="5">GntR family transcriptional regulator</fullName>
    </submittedName>
</protein>
<keyword evidence="1" id="KW-0805">Transcription regulation</keyword>
<dbReference type="PANTHER" id="PTHR43537:SF53">
    <property type="entry name" value="HTH-TYPE TRANSCRIPTIONAL REPRESSOR NANR"/>
    <property type="match status" value="1"/>
</dbReference>
<evidence type="ECO:0000256" key="2">
    <source>
        <dbReference type="ARBA" id="ARBA00023125"/>
    </source>
</evidence>